<feature type="region of interest" description="Disordered" evidence="1">
    <location>
        <begin position="198"/>
        <end position="217"/>
    </location>
</feature>
<sequence length="217" mass="23817">MTTSTAGSPSQSRILGQLGRALDWRFDHLQSEYLAGSPSARADLATLRRALGKTAGSVPEVWEYTIAAVPESLQWDRDEPSYAEQAAHAALTLFALHLQSMSGPAHVRGVSFGRAVGRLARMEGRSADAVTRRFMAVATAQSIDEILVHVRGLVTQLRSVGQGFDYARFADDALWLLNPRRSKDVRIAWGRDFYRSDSKANAAATESQPDNKRSETL</sequence>
<dbReference type="STRING" id="28045.AWB95_05135"/>
<keyword evidence="4" id="KW-1185">Reference proteome</keyword>
<dbReference type="Gene3D" id="1.10.520.40">
    <property type="entry name" value="CRISPR-associated protein Cse2"/>
    <property type="match status" value="1"/>
</dbReference>
<organism evidence="2 4">
    <name type="scientific">Mycobacterium celatum</name>
    <dbReference type="NCBI Taxonomy" id="28045"/>
    <lineage>
        <taxon>Bacteria</taxon>
        <taxon>Bacillati</taxon>
        <taxon>Actinomycetota</taxon>
        <taxon>Actinomycetes</taxon>
        <taxon>Mycobacteriales</taxon>
        <taxon>Mycobacteriaceae</taxon>
        <taxon>Mycobacterium</taxon>
    </lineage>
</organism>
<protein>
    <submittedName>
        <fullName evidence="2">Type I-E CRISPR-associated protein Cse2/CasB</fullName>
    </submittedName>
</protein>
<dbReference type="EMBL" id="PDKV01000002">
    <property type="protein sequence ID" value="PIB80640.1"/>
    <property type="molecule type" value="Genomic_DNA"/>
</dbReference>
<dbReference type="EMBL" id="LQOM01000016">
    <property type="protein sequence ID" value="ORV18167.1"/>
    <property type="molecule type" value="Genomic_DNA"/>
</dbReference>
<proteinExistence type="predicted"/>
<dbReference type="InterPro" id="IPR038287">
    <property type="entry name" value="Cse2_sf"/>
</dbReference>
<dbReference type="Proteomes" id="UP000193907">
    <property type="component" value="Unassembled WGS sequence"/>
</dbReference>
<gene>
    <name evidence="3" type="primary">casB</name>
    <name evidence="2" type="ORF">AWB95_05135</name>
    <name evidence="3" type="ORF">CQY23_03710</name>
</gene>
<dbReference type="InterPro" id="IPR013382">
    <property type="entry name" value="CRISPR-assoc_prot_Cse2"/>
</dbReference>
<accession>A0A1X1RUW2</accession>
<dbReference type="RefSeq" id="WP_062538254.1">
    <property type="nucleotide sequence ID" value="NZ_BBUN01000010.1"/>
</dbReference>
<evidence type="ECO:0000313" key="5">
    <source>
        <dbReference type="Proteomes" id="UP000230971"/>
    </source>
</evidence>
<dbReference type="AlphaFoldDB" id="A0A1X1RUW2"/>
<reference evidence="2 4" key="1">
    <citation type="submission" date="2016-01" db="EMBL/GenBank/DDBJ databases">
        <title>The new phylogeny of the genus Mycobacterium.</title>
        <authorList>
            <person name="Tarcisio F."/>
            <person name="Conor M."/>
            <person name="Antonella G."/>
            <person name="Elisabetta G."/>
            <person name="Giulia F.S."/>
            <person name="Sara T."/>
            <person name="Anna F."/>
            <person name="Clotilde B."/>
            <person name="Roberto B."/>
            <person name="Veronica D.S."/>
            <person name="Fabio R."/>
            <person name="Monica P."/>
            <person name="Olivier J."/>
            <person name="Enrico T."/>
            <person name="Nicola S."/>
        </authorList>
    </citation>
    <scope>NUCLEOTIDE SEQUENCE [LARGE SCALE GENOMIC DNA]</scope>
    <source>
        <strain evidence="2 4">DSM 44243</strain>
    </source>
</reference>
<evidence type="ECO:0000313" key="4">
    <source>
        <dbReference type="Proteomes" id="UP000193907"/>
    </source>
</evidence>
<evidence type="ECO:0000313" key="2">
    <source>
        <dbReference type="EMBL" id="ORV18167.1"/>
    </source>
</evidence>
<dbReference type="Pfam" id="PF09485">
    <property type="entry name" value="CRISPR_Cse2"/>
    <property type="match status" value="1"/>
</dbReference>
<dbReference type="Proteomes" id="UP000230971">
    <property type="component" value="Unassembled WGS sequence"/>
</dbReference>
<evidence type="ECO:0000313" key="3">
    <source>
        <dbReference type="EMBL" id="PIB80640.1"/>
    </source>
</evidence>
<reference evidence="3 5" key="2">
    <citation type="journal article" date="2017" name="Infect. Genet. Evol.">
        <title>The new phylogeny of the genus Mycobacterium: The old and the news.</title>
        <authorList>
            <person name="Tortoli E."/>
            <person name="Fedrizzi T."/>
            <person name="Meehan C.J."/>
            <person name="Trovato A."/>
            <person name="Grottola A."/>
            <person name="Giacobazzi E."/>
            <person name="Serpini G.F."/>
            <person name="Tagliazucchi S."/>
            <person name="Fabio A."/>
            <person name="Bettua C."/>
            <person name="Bertorelli R."/>
            <person name="Frascaro F."/>
            <person name="De Sanctis V."/>
            <person name="Pecorari M."/>
            <person name="Jousson O."/>
            <person name="Segata N."/>
            <person name="Cirillo D.M."/>
        </authorList>
    </citation>
    <scope>NUCLEOTIDE SEQUENCE [LARGE SCALE GENOMIC DNA]</scope>
    <source>
        <strain evidence="3 5">NCTC 12882</strain>
    </source>
</reference>
<dbReference type="CDD" id="cd09731">
    <property type="entry name" value="Cse2_I-E"/>
    <property type="match status" value="1"/>
</dbReference>
<comment type="caution">
    <text evidence="2">The sequence shown here is derived from an EMBL/GenBank/DDBJ whole genome shotgun (WGS) entry which is preliminary data.</text>
</comment>
<evidence type="ECO:0000256" key="1">
    <source>
        <dbReference type="SAM" id="MobiDB-lite"/>
    </source>
</evidence>
<dbReference type="OrthoDB" id="4808431at2"/>
<dbReference type="NCBIfam" id="TIGR02548">
    <property type="entry name" value="casB_cse2"/>
    <property type="match status" value="1"/>
</dbReference>
<name>A0A1X1RUW2_MYCCE</name>